<protein>
    <submittedName>
        <fullName evidence="1">Uncharacterized protein</fullName>
    </submittedName>
</protein>
<dbReference type="EMBL" id="JAGQLG010000076">
    <property type="protein sequence ID" value="MCA9382177.1"/>
    <property type="molecule type" value="Genomic_DNA"/>
</dbReference>
<evidence type="ECO:0000313" key="2">
    <source>
        <dbReference type="Proteomes" id="UP000782843"/>
    </source>
</evidence>
<comment type="caution">
    <text evidence="1">The sequence shown here is derived from an EMBL/GenBank/DDBJ whole genome shotgun (WGS) entry which is preliminary data.</text>
</comment>
<name>A0A955L3C1_9BACT</name>
<reference evidence="1" key="1">
    <citation type="submission" date="2020-04" db="EMBL/GenBank/DDBJ databases">
        <authorList>
            <person name="Zhang T."/>
        </authorList>
    </citation>
    <scope>NUCLEOTIDE SEQUENCE</scope>
    <source>
        <strain evidence="1">HKST-UBA10</strain>
    </source>
</reference>
<sequence length="219" mass="23680">MVIDTVAVAGWLQRNYYEAKGFSTGHSRTRANKTSSALNGLTPETLDRVIFANGGLRSNLLGVAAEVLVGETVCMMAPSLNVQYSPLLIDRIGADLILQFPDGGSRLHLGIGVKLQKTPPVDTLNAVGYPEMPVVHVAIGQMGRGIMKEYFLSLFDGLVTPQSFLVANRGSYQAFFCDLANGICRGLDNVNSKRRPNLVQARDAFMGIFSQKVVGEVCD</sequence>
<accession>A0A955L3C1</accession>
<dbReference type="Proteomes" id="UP000782843">
    <property type="component" value="Unassembled WGS sequence"/>
</dbReference>
<proteinExistence type="predicted"/>
<evidence type="ECO:0000313" key="1">
    <source>
        <dbReference type="EMBL" id="MCA9382177.1"/>
    </source>
</evidence>
<organism evidence="1 2">
    <name type="scientific">Candidatus Dojkabacteria bacterium</name>
    <dbReference type="NCBI Taxonomy" id="2099670"/>
    <lineage>
        <taxon>Bacteria</taxon>
        <taxon>Candidatus Dojkabacteria</taxon>
    </lineage>
</organism>
<gene>
    <name evidence="1" type="ORF">KC660_02090</name>
</gene>
<reference evidence="1" key="2">
    <citation type="journal article" date="2021" name="Microbiome">
        <title>Successional dynamics and alternative stable states in a saline activated sludge microbial community over 9 years.</title>
        <authorList>
            <person name="Wang Y."/>
            <person name="Ye J."/>
            <person name="Ju F."/>
            <person name="Liu L."/>
            <person name="Boyd J.A."/>
            <person name="Deng Y."/>
            <person name="Parks D.H."/>
            <person name="Jiang X."/>
            <person name="Yin X."/>
            <person name="Woodcroft B.J."/>
            <person name="Tyson G.W."/>
            <person name="Hugenholtz P."/>
            <person name="Polz M.F."/>
            <person name="Zhang T."/>
        </authorList>
    </citation>
    <scope>NUCLEOTIDE SEQUENCE</scope>
    <source>
        <strain evidence="1">HKST-UBA10</strain>
    </source>
</reference>
<dbReference type="AlphaFoldDB" id="A0A955L3C1"/>